<keyword evidence="1" id="KW-1133">Transmembrane helix</keyword>
<keyword evidence="1" id="KW-0472">Membrane</keyword>
<dbReference type="Proteomes" id="UP000241434">
    <property type="component" value="Unassembled WGS sequence"/>
</dbReference>
<dbReference type="AlphaFoldDB" id="A0A2P7Q2M8"/>
<feature type="transmembrane region" description="Helical" evidence="1">
    <location>
        <begin position="7"/>
        <end position="26"/>
    </location>
</feature>
<comment type="caution">
    <text evidence="2">The sequence shown here is derived from an EMBL/GenBank/DDBJ whole genome shotgun (WGS) entry which is preliminary data.</text>
</comment>
<reference evidence="2" key="1">
    <citation type="thesis" date="2015" institute="Rutgers" country="The State University of New Jersey, 14 College Farm Rd., New Brunswick, NJ, USA">
        <title>Ammonia toxicity in bacteria and its implications for treatment of and resource recovery from highly nitrogenous organic wastes.</title>
        <authorList>
            <person name="Luther A.K."/>
        </authorList>
    </citation>
    <scope>NUCLEOTIDE SEQUENCE</scope>
    <source>
        <strain evidence="2">RT-10B</strain>
    </source>
</reference>
<dbReference type="RefSeq" id="WP_106775861.1">
    <property type="nucleotide sequence ID" value="NZ_JBGGGQ010000002.1"/>
</dbReference>
<sequence length="219" mass="24872">MRKIYKIIIALIVVAVLLIVAIGYALKPADPIVNEDRVSNIDESLDLIQVNKDILKTVRLEDRKLNASLEMNDDLFKKILKNTLVNANNQKLQEASINLDQDEILMKYPRKLGPWDTQVDVRMKAEDKDGRLVLTVNDVKLGKIKVKNSVFMKKFEKMIEGKNNIVSTEGDRIYVNLKSSNVSIDKIRLKDSILKIDFSFTKENLINIGGDIIGSLLTF</sequence>
<evidence type="ECO:0000313" key="2">
    <source>
        <dbReference type="EMBL" id="PSJ32224.1"/>
    </source>
</evidence>
<evidence type="ECO:0000256" key="1">
    <source>
        <dbReference type="SAM" id="Phobius"/>
    </source>
</evidence>
<name>A0A2P7Q2M8_9FIRM</name>
<organism evidence="2 3">
    <name type="scientific">Peptostreptococcus russellii</name>
    <dbReference type="NCBI Taxonomy" id="215200"/>
    <lineage>
        <taxon>Bacteria</taxon>
        <taxon>Bacillati</taxon>
        <taxon>Bacillota</taxon>
        <taxon>Clostridia</taxon>
        <taxon>Peptostreptococcales</taxon>
        <taxon>Peptostreptococcaceae</taxon>
        <taxon>Peptostreptococcus</taxon>
    </lineage>
</organism>
<accession>A0A2P7Q2M8</accession>
<keyword evidence="1" id="KW-0812">Transmembrane</keyword>
<proteinExistence type="predicted"/>
<dbReference type="EMBL" id="JYGE01000001">
    <property type="protein sequence ID" value="PSJ32224.1"/>
    <property type="molecule type" value="Genomic_DNA"/>
</dbReference>
<gene>
    <name evidence="2" type="ORF">UF10_00205</name>
</gene>
<protein>
    <submittedName>
        <fullName evidence="2">Uncharacterized protein</fullName>
    </submittedName>
</protein>
<keyword evidence="3" id="KW-1185">Reference proteome</keyword>
<evidence type="ECO:0000313" key="3">
    <source>
        <dbReference type="Proteomes" id="UP000241434"/>
    </source>
</evidence>